<gene>
    <name evidence="2" type="ORF">FHX74_003743</name>
</gene>
<dbReference type="InterPro" id="IPR007569">
    <property type="entry name" value="DUF559"/>
</dbReference>
<dbReference type="InterPro" id="IPR011335">
    <property type="entry name" value="Restrct_endonuc-II-like"/>
</dbReference>
<feature type="domain" description="DUF559" evidence="1">
    <location>
        <begin position="169"/>
        <end position="267"/>
    </location>
</feature>
<proteinExistence type="predicted"/>
<dbReference type="AlphaFoldDB" id="A0A7W3IVN7"/>
<keyword evidence="2" id="KW-0255">Endonuclease</keyword>
<keyword evidence="2" id="KW-0378">Hydrolase</keyword>
<dbReference type="RefSeq" id="WP_182561677.1">
    <property type="nucleotide sequence ID" value="NZ_JACGWT010000006.1"/>
</dbReference>
<dbReference type="Pfam" id="PF04480">
    <property type="entry name" value="DUF559"/>
    <property type="match status" value="1"/>
</dbReference>
<evidence type="ECO:0000259" key="1">
    <source>
        <dbReference type="Pfam" id="PF04480"/>
    </source>
</evidence>
<sequence>MARRDHPHLAAALDRELRAGTLVAVLPGVYASAAVARDPRVRIAALMRRHPDAVLTGAAAARVFWPSVPLPTITFAAAAEVAPRAGFLGVRRRIPPDWVCVRGAVRYTDPALTAVDLCDEVGVDGIDAALRTRASTLARMRAALDAVPGRRGHRLRRALLLDSRDEPWSAAERTLHRLLRSAGCGGWRANHEVVVGGRRFFLDVAFPAARLAVEVDGRAVHDTAEAFESDRARQNALVLAGWTVLRFTWRMLADDPELVLAQILAALGHGGASDAR</sequence>
<evidence type="ECO:0000313" key="2">
    <source>
        <dbReference type="EMBL" id="MBA8796102.1"/>
    </source>
</evidence>
<keyword evidence="2" id="KW-0540">Nuclease</keyword>
<protein>
    <submittedName>
        <fullName evidence="2">Very-short-patch-repair endonuclease</fullName>
    </submittedName>
</protein>
<comment type="caution">
    <text evidence="2">The sequence shown here is derived from an EMBL/GenBank/DDBJ whole genome shotgun (WGS) entry which is preliminary data.</text>
</comment>
<keyword evidence="3" id="KW-1185">Reference proteome</keyword>
<dbReference type="GO" id="GO:0004519">
    <property type="term" value="F:endonuclease activity"/>
    <property type="evidence" value="ECO:0007669"/>
    <property type="project" value="UniProtKB-KW"/>
</dbReference>
<dbReference type="Proteomes" id="UP000523079">
    <property type="component" value="Unassembled WGS sequence"/>
</dbReference>
<name>A0A7W3IVN7_9ACTN</name>
<reference evidence="2 3" key="1">
    <citation type="submission" date="2020-07" db="EMBL/GenBank/DDBJ databases">
        <title>Sequencing the genomes of 1000 actinobacteria strains.</title>
        <authorList>
            <person name="Klenk H.-P."/>
        </authorList>
    </citation>
    <scope>NUCLEOTIDE SEQUENCE [LARGE SCALE GENOMIC DNA]</scope>
    <source>
        <strain evidence="2 3">DSM 100723</strain>
    </source>
</reference>
<accession>A0A7W3IVN7</accession>
<dbReference type="SUPFAM" id="SSF52980">
    <property type="entry name" value="Restriction endonuclease-like"/>
    <property type="match status" value="1"/>
</dbReference>
<dbReference type="EMBL" id="JACGWT010000006">
    <property type="protein sequence ID" value="MBA8796102.1"/>
    <property type="molecule type" value="Genomic_DNA"/>
</dbReference>
<dbReference type="Gene3D" id="3.40.960.10">
    <property type="entry name" value="VSR Endonuclease"/>
    <property type="match status" value="1"/>
</dbReference>
<evidence type="ECO:0000313" key="3">
    <source>
        <dbReference type="Proteomes" id="UP000523079"/>
    </source>
</evidence>
<organism evidence="2 3">
    <name type="scientific">Microlunatus kandeliicorticis</name>
    <dbReference type="NCBI Taxonomy" id="1759536"/>
    <lineage>
        <taxon>Bacteria</taxon>
        <taxon>Bacillati</taxon>
        <taxon>Actinomycetota</taxon>
        <taxon>Actinomycetes</taxon>
        <taxon>Propionibacteriales</taxon>
        <taxon>Propionibacteriaceae</taxon>
        <taxon>Microlunatus</taxon>
    </lineage>
</organism>